<comment type="caution">
    <text evidence="2">The sequence shown here is derived from an EMBL/GenBank/DDBJ whole genome shotgun (WGS) entry which is preliminary data.</text>
</comment>
<dbReference type="Gene3D" id="2.30.42.10">
    <property type="match status" value="1"/>
</dbReference>
<name>A0A2S9YLG0_9BACT</name>
<evidence type="ECO:0000313" key="2">
    <source>
        <dbReference type="EMBL" id="PRQ05933.1"/>
    </source>
</evidence>
<organism evidence="2 3">
    <name type="scientific">Enhygromyxa salina</name>
    <dbReference type="NCBI Taxonomy" id="215803"/>
    <lineage>
        <taxon>Bacteria</taxon>
        <taxon>Pseudomonadati</taxon>
        <taxon>Myxococcota</taxon>
        <taxon>Polyangia</taxon>
        <taxon>Nannocystales</taxon>
        <taxon>Nannocystaceae</taxon>
        <taxon>Enhygromyxa</taxon>
    </lineage>
</organism>
<dbReference type="PANTHER" id="PTHR32060">
    <property type="entry name" value="TAIL-SPECIFIC PROTEASE"/>
    <property type="match status" value="1"/>
</dbReference>
<keyword evidence="2" id="KW-0378">Hydrolase</keyword>
<gene>
    <name evidence="2" type="primary">prc</name>
    <name evidence="2" type="ORF">ENSA7_43490</name>
</gene>
<dbReference type="SUPFAM" id="SSF52096">
    <property type="entry name" value="ClpP/crotonase"/>
    <property type="match status" value="1"/>
</dbReference>
<keyword evidence="2" id="KW-0645">Protease</keyword>
<dbReference type="EC" id="3.4.21.102" evidence="2"/>
<dbReference type="PANTHER" id="PTHR32060:SF30">
    <property type="entry name" value="CARBOXY-TERMINAL PROCESSING PROTEASE CTPA"/>
    <property type="match status" value="1"/>
</dbReference>
<dbReference type="InterPro" id="IPR005151">
    <property type="entry name" value="Tail-specific_protease"/>
</dbReference>
<dbReference type="EMBL" id="PVNL01000088">
    <property type="protein sequence ID" value="PRQ05933.1"/>
    <property type="molecule type" value="Genomic_DNA"/>
</dbReference>
<dbReference type="GO" id="GO:0004252">
    <property type="term" value="F:serine-type endopeptidase activity"/>
    <property type="evidence" value="ECO:0007669"/>
    <property type="project" value="UniProtKB-EC"/>
</dbReference>
<dbReference type="InterPro" id="IPR029045">
    <property type="entry name" value="ClpP/crotonase-like_dom_sf"/>
</dbReference>
<reference evidence="2 3" key="1">
    <citation type="submission" date="2018-03" db="EMBL/GenBank/DDBJ databases">
        <title>Draft Genome Sequences of the Obligatory Marine Myxobacteria Enhygromyxa salina SWB007.</title>
        <authorList>
            <person name="Poehlein A."/>
            <person name="Moghaddam J.A."/>
            <person name="Harms H."/>
            <person name="Alanjari M."/>
            <person name="Koenig G.M."/>
            <person name="Daniel R."/>
            <person name="Schaeberle T.F."/>
        </authorList>
    </citation>
    <scope>NUCLEOTIDE SEQUENCE [LARGE SCALE GENOMIC DNA]</scope>
    <source>
        <strain evidence="2 3">SWB007</strain>
    </source>
</reference>
<dbReference type="AlphaFoldDB" id="A0A2S9YLG0"/>
<proteinExistence type="predicted"/>
<dbReference type="GO" id="GO:0006508">
    <property type="term" value="P:proteolysis"/>
    <property type="evidence" value="ECO:0007669"/>
    <property type="project" value="UniProtKB-KW"/>
</dbReference>
<dbReference type="InterPro" id="IPR036034">
    <property type="entry name" value="PDZ_sf"/>
</dbReference>
<dbReference type="GO" id="GO:0030288">
    <property type="term" value="C:outer membrane-bounded periplasmic space"/>
    <property type="evidence" value="ECO:0007669"/>
    <property type="project" value="TreeGrafter"/>
</dbReference>
<dbReference type="Pfam" id="PF14684">
    <property type="entry name" value="Tricorn_C1"/>
    <property type="match status" value="1"/>
</dbReference>
<protein>
    <submittedName>
        <fullName evidence="2">Tail-specific protease</fullName>
        <ecNumber evidence="2">3.4.21.102</ecNumber>
    </submittedName>
</protein>
<dbReference type="Pfam" id="PF03572">
    <property type="entry name" value="Peptidase_S41"/>
    <property type="match status" value="1"/>
</dbReference>
<dbReference type="InterPro" id="IPR028204">
    <property type="entry name" value="Tricorn_C1"/>
</dbReference>
<evidence type="ECO:0000259" key="1">
    <source>
        <dbReference type="SMART" id="SM00245"/>
    </source>
</evidence>
<dbReference type="GO" id="GO:0007165">
    <property type="term" value="P:signal transduction"/>
    <property type="evidence" value="ECO:0007669"/>
    <property type="project" value="TreeGrafter"/>
</dbReference>
<dbReference type="Gene3D" id="3.30.750.44">
    <property type="match status" value="1"/>
</dbReference>
<dbReference type="RefSeq" id="WP_106091281.1">
    <property type="nucleotide sequence ID" value="NZ_PVNL01000088.1"/>
</dbReference>
<dbReference type="Proteomes" id="UP000238823">
    <property type="component" value="Unassembled WGS sequence"/>
</dbReference>
<dbReference type="Gene3D" id="3.90.226.10">
    <property type="entry name" value="2-enoyl-CoA Hydratase, Chain A, domain 1"/>
    <property type="match status" value="1"/>
</dbReference>
<evidence type="ECO:0000313" key="3">
    <source>
        <dbReference type="Proteomes" id="UP000238823"/>
    </source>
</evidence>
<dbReference type="SMART" id="SM00245">
    <property type="entry name" value="TSPc"/>
    <property type="match status" value="1"/>
</dbReference>
<feature type="domain" description="Tail specific protease" evidence="1">
    <location>
        <begin position="309"/>
        <end position="491"/>
    </location>
</feature>
<sequence>MTQVGFAPRPHFAGQLRAARAKLGAATAKLGATTAKLGATTAKLAALGLCVCCWACKDTPKPPDPHSLAALEAEGPPHTPDCRSWDALDEQTLPALPDAPHMAAFEQVWRTVGHKHYDPTLACLDWPALREQYAKQIVAAGDDTTAAYAAINELLGLLGQSHLHATAPTPSRTRARDSGPATVPITIRWLALEPGPSPSKFAAVVVDEAVDDHASGLPRGAILTEVAGESVDSLAQEVASGVEARAGRPAETAFLIAQAIGAMLSCPEGGTKRVGFLDPSDGDAKRELEVACFLPEGERISLGNLRNLPTTVESRMIPDAPEPGAVKVGYLAFNFWMLPMTERLRSGVDELRAQGMAALIIDLRGNPGGVGAMSIPIARMFLREATSLGVLQMREFNQEFNVEPNPEAFDGPIVILVDEGTASTSEIFALGMRDVGRVTIAGAGPSAGMALPSMIETLPDGGMIQYVVGDYHSGKGTVAEGEGVVPELVVPESRADYVAGRDPVLDAAVEQLRTRPPDSPTTTD</sequence>
<accession>A0A2S9YLG0</accession>
<dbReference type="CDD" id="cd07562">
    <property type="entry name" value="Peptidase_S41_TRI"/>
    <property type="match status" value="1"/>
</dbReference>